<name>A0A0R0LZU3_9MICR</name>
<protein>
    <submittedName>
        <fullName evidence="4">Uncharacterized protein</fullName>
    </submittedName>
</protein>
<keyword evidence="1" id="KW-0175">Coiled coil</keyword>
<dbReference type="AlphaFoldDB" id="A0A0R0LZU3"/>
<evidence type="ECO:0000256" key="1">
    <source>
        <dbReference type="SAM" id="Coils"/>
    </source>
</evidence>
<organism evidence="4 5">
    <name type="scientific">Pseudoloma neurophilia</name>
    <dbReference type="NCBI Taxonomy" id="146866"/>
    <lineage>
        <taxon>Eukaryota</taxon>
        <taxon>Fungi</taxon>
        <taxon>Fungi incertae sedis</taxon>
        <taxon>Microsporidia</taxon>
        <taxon>Pseudoloma</taxon>
    </lineage>
</organism>
<feature type="chain" id="PRO_5006399041" evidence="3">
    <location>
        <begin position="24"/>
        <end position="566"/>
    </location>
</feature>
<feature type="signal peptide" evidence="3">
    <location>
        <begin position="1"/>
        <end position="23"/>
    </location>
</feature>
<gene>
    <name evidence="4" type="ORF">M153_1300001942</name>
</gene>
<feature type="region of interest" description="Disordered" evidence="2">
    <location>
        <begin position="274"/>
        <end position="368"/>
    </location>
</feature>
<evidence type="ECO:0000313" key="5">
    <source>
        <dbReference type="Proteomes" id="UP000051530"/>
    </source>
</evidence>
<evidence type="ECO:0000256" key="3">
    <source>
        <dbReference type="SAM" id="SignalP"/>
    </source>
</evidence>
<reference evidence="4 5" key="1">
    <citation type="submission" date="2015-07" db="EMBL/GenBank/DDBJ databases">
        <title>The genome of Pseudoloma neurophilia, a relevant intracellular parasite of the zebrafish.</title>
        <authorList>
            <person name="Ndikumana S."/>
            <person name="Pelin A."/>
            <person name="Sanders J."/>
            <person name="Corradi N."/>
        </authorList>
    </citation>
    <scope>NUCLEOTIDE SEQUENCE [LARGE SCALE GENOMIC DNA]</scope>
    <source>
        <strain evidence="4 5">MK1</strain>
    </source>
</reference>
<feature type="region of interest" description="Disordered" evidence="2">
    <location>
        <begin position="508"/>
        <end position="531"/>
    </location>
</feature>
<accession>A0A0R0LZU3</accession>
<keyword evidence="5" id="KW-1185">Reference proteome</keyword>
<sequence>MYLKITLPLFLKIIFTISSCDQAQQNLQLSQSQSQITQAADLITGAMINMKAPNKCAKPVNYDCTNECEQKPPAGPSNALADAIATMVPLMTKPGQNNTGGKTSNKELECITGKKQDCTSESRGTAENALMSVLAQTSKQMEAYQNQKKECEKKKEQEEACKKQSPSNVPFGNTCETAQQLRQLIDTTPVQPQKQPECKPPISPQIMDIMKPPQDACEAACQKPDPAASAPTESIIMPKSFKYRNPPGMPDFTLSAPGKPQCIGTATTLSTECSPPSSDCITTGAKPTRPTPLKECESGSAQNVSPQPTTDCGSGGQSLATPFSSTPSLDCGSSAMPTSSPSLECGTSTMPTGTSSLECGTSTMPTGSPSLECGTSTMPTGSPSLECGTSSMPTGTSSTDCGTSTMPTSTFEPDAEWITSSPYTECSTGTMPNNTQTTNLIPTAMTPTFPQPAKLQESPVTNITIEPPEPCNPPQQQQTTETIPQINVQELLAQTEKKLACHRYVPTPPPPIIQKRSPAPTPTPASNNQMNIPGLENLSNIQKMCCDSKGECPCVPIINVYPVIYK</sequence>
<comment type="caution">
    <text evidence="4">The sequence shown here is derived from an EMBL/GenBank/DDBJ whole genome shotgun (WGS) entry which is preliminary data.</text>
</comment>
<evidence type="ECO:0000313" key="4">
    <source>
        <dbReference type="EMBL" id="KRH94829.1"/>
    </source>
</evidence>
<feature type="compositionally biased region" description="Polar residues" evidence="2">
    <location>
        <begin position="299"/>
        <end position="328"/>
    </location>
</feature>
<feature type="region of interest" description="Disordered" evidence="2">
    <location>
        <begin position="387"/>
        <end position="414"/>
    </location>
</feature>
<dbReference type="VEuPathDB" id="MicrosporidiaDB:M153_1300001942"/>
<keyword evidence="3" id="KW-0732">Signal</keyword>
<dbReference type="Proteomes" id="UP000051530">
    <property type="component" value="Unassembled WGS sequence"/>
</dbReference>
<proteinExistence type="predicted"/>
<evidence type="ECO:0000256" key="2">
    <source>
        <dbReference type="SAM" id="MobiDB-lite"/>
    </source>
</evidence>
<feature type="coiled-coil region" evidence="1">
    <location>
        <begin position="134"/>
        <end position="164"/>
    </location>
</feature>
<dbReference type="EMBL" id="LGUB01000026">
    <property type="protein sequence ID" value="KRH94829.1"/>
    <property type="molecule type" value="Genomic_DNA"/>
</dbReference>
<feature type="compositionally biased region" description="Low complexity" evidence="2">
    <location>
        <begin position="388"/>
        <end position="405"/>
    </location>
</feature>
<feature type="compositionally biased region" description="Polar residues" evidence="2">
    <location>
        <begin position="335"/>
        <end position="368"/>
    </location>
</feature>